<reference evidence="5" key="1">
    <citation type="submission" date="2021-07" db="EMBL/GenBank/DDBJ databases">
        <title>Zhongshania sp. CAU 1632 isolated from seawater.</title>
        <authorList>
            <person name="Kim W."/>
        </authorList>
    </citation>
    <scope>NUCLEOTIDE SEQUENCE</scope>
    <source>
        <strain evidence="5">CAU 1632</strain>
    </source>
</reference>
<proteinExistence type="predicted"/>
<feature type="domain" description="TonB-dependent receptor plug" evidence="4">
    <location>
        <begin position="52"/>
        <end position="153"/>
    </location>
</feature>
<evidence type="ECO:0000259" key="4">
    <source>
        <dbReference type="Pfam" id="PF07715"/>
    </source>
</evidence>
<keyword evidence="6" id="KW-1185">Reference proteome</keyword>
<sequence>MVSKIFWVAATAVQWFIVSSAFAQTSVTPDRAPSGLMIEEVVVTVSKRSESLQDVLGSVSALSGQMLAEQNIQDFRTMAQFMPGVIVQGEEAGSEQVAIRGISRTRDGPSPVAFHVNDLFLDLRGEPYYDLQAVEVVRGPSGTAYGRNATAGAINAKWAKPESELGMGGSYRQTDLSSKELRAYINVPLLGAGDDRLLARVAGFAREKDGNYDNLLTPDDADPGNLQDHFLRIYLTSQINDSLALGLRAIKYQYRTNGTNTVFSPSQKARQSGELEALGATPLPDDLRQVRSRAHERFGNFKEDFTRVSADITWSLEELPLLGNMDVVVVGGEMRRDWRSVFDLDGTEAAITDGVSEHPSDVRRTAELRFVSDNASGVDWLLGFFAYRKTDDWRQAIDVRSHLSPSTVGLPDWLDVISGPITAEVRIDGIHIVDDSRAVFLNTNLDLGELFDWPNIEVSAGIRHNRDEFTNETASSVNAIVTPLGNFPLVQEQDINQYAAFEETTGELGVRWFYNESGMAYVKAARGYKPGLAQRIESLEEGVIQNPVDPEFLDSLEFGWKANFLGQSLQTNMALYFYDYQNLQVSQITPGGVITENAAAASIHGFEMDLRWMPTASLSVMGGFAWTDASYDSYCGNDPVREQGSPAPGCDANDPFDFSGETLPASPEFAVSLLASYVVELNDWGRVTTSVQTSWTDQINRRGLGNDDDVVDAYTNSSVRLGWQNASRQIKVTAFVENLEDNSDLFFSAAPLFLGSDRPSQLVLIGNLPPRVSGIEVELNF</sequence>
<gene>
    <name evidence="5" type="ORF">KXJ70_15855</name>
</gene>
<evidence type="ECO:0000313" key="5">
    <source>
        <dbReference type="EMBL" id="MBW2942270.1"/>
    </source>
</evidence>
<organism evidence="5 6">
    <name type="scientific">Zhongshania aquimaris</name>
    <dbReference type="NCBI Taxonomy" id="2857107"/>
    <lineage>
        <taxon>Bacteria</taxon>
        <taxon>Pseudomonadati</taxon>
        <taxon>Pseudomonadota</taxon>
        <taxon>Gammaproteobacteria</taxon>
        <taxon>Cellvibrionales</taxon>
        <taxon>Spongiibacteraceae</taxon>
        <taxon>Zhongshania</taxon>
    </lineage>
</organism>
<keyword evidence="5" id="KW-0675">Receptor</keyword>
<dbReference type="Pfam" id="PF07715">
    <property type="entry name" value="Plug"/>
    <property type="match status" value="1"/>
</dbReference>
<feature type="chain" id="PRO_5046937820" evidence="3">
    <location>
        <begin position="24"/>
        <end position="781"/>
    </location>
</feature>
<evidence type="ECO:0000256" key="1">
    <source>
        <dbReference type="ARBA" id="ARBA00023065"/>
    </source>
</evidence>
<name>A0ABS6VVB1_9GAMM</name>
<comment type="caution">
    <text evidence="5">The sequence shown here is derived from an EMBL/GenBank/DDBJ whole genome shotgun (WGS) entry which is preliminary data.</text>
</comment>
<accession>A0ABS6VVB1</accession>
<dbReference type="RefSeq" id="WP_219044506.1">
    <property type="nucleotide sequence ID" value="NZ_JAHWDQ010000004.1"/>
</dbReference>
<dbReference type="Proteomes" id="UP001166291">
    <property type="component" value="Unassembled WGS sequence"/>
</dbReference>
<feature type="signal peptide" evidence="3">
    <location>
        <begin position="1"/>
        <end position="23"/>
    </location>
</feature>
<evidence type="ECO:0000256" key="2">
    <source>
        <dbReference type="ARBA" id="ARBA00023077"/>
    </source>
</evidence>
<keyword evidence="3" id="KW-0732">Signal</keyword>
<protein>
    <submittedName>
        <fullName evidence="5">TonB-dependent receptor</fullName>
    </submittedName>
</protein>
<keyword evidence="2" id="KW-0798">TonB box</keyword>
<keyword evidence="1" id="KW-0813">Transport</keyword>
<dbReference type="PANTHER" id="PTHR32552">
    <property type="entry name" value="FERRICHROME IRON RECEPTOR-RELATED"/>
    <property type="match status" value="1"/>
</dbReference>
<dbReference type="EMBL" id="JAHWDQ010000004">
    <property type="protein sequence ID" value="MBW2942270.1"/>
    <property type="molecule type" value="Genomic_DNA"/>
</dbReference>
<dbReference type="InterPro" id="IPR012910">
    <property type="entry name" value="Plug_dom"/>
</dbReference>
<dbReference type="PANTHER" id="PTHR32552:SF81">
    <property type="entry name" value="TONB-DEPENDENT OUTER MEMBRANE RECEPTOR"/>
    <property type="match status" value="1"/>
</dbReference>
<keyword evidence="1" id="KW-0406">Ion transport</keyword>
<evidence type="ECO:0000256" key="3">
    <source>
        <dbReference type="SAM" id="SignalP"/>
    </source>
</evidence>
<evidence type="ECO:0000313" key="6">
    <source>
        <dbReference type="Proteomes" id="UP001166291"/>
    </source>
</evidence>
<dbReference type="InterPro" id="IPR039426">
    <property type="entry name" value="TonB-dep_rcpt-like"/>
</dbReference>